<proteinExistence type="predicted"/>
<protein>
    <submittedName>
        <fullName evidence="2">DM13 domain-containing protein</fullName>
    </submittedName>
</protein>
<dbReference type="Proteomes" id="UP000724148">
    <property type="component" value="Unassembled WGS sequence"/>
</dbReference>
<evidence type="ECO:0000313" key="2">
    <source>
        <dbReference type="EMBL" id="MBI2096702.1"/>
    </source>
</evidence>
<accession>A0A931WNW4</accession>
<sequence length="156" mass="17384">MKKILLIVFIVIVGGAAYWLLSPFFITRTANEAMEELIRATTAATDAGRIESQILAKGDFKGESFHQAEGTAELVKVGEKYFIRLEKDFRVTNGPDLFIHLGKDGAYVKEARLGALKGNVGSQNYEIPSDINPLNYNEVWIWCRAFSVPFGKAVLR</sequence>
<organism evidence="2 3">
    <name type="scientific">Candidatus Sungiibacteriota bacterium</name>
    <dbReference type="NCBI Taxonomy" id="2750080"/>
    <lineage>
        <taxon>Bacteria</taxon>
        <taxon>Candidatus Sungiibacteriota</taxon>
    </lineage>
</organism>
<dbReference type="EMBL" id="JACOZA010000023">
    <property type="protein sequence ID" value="MBI2096702.1"/>
    <property type="molecule type" value="Genomic_DNA"/>
</dbReference>
<reference evidence="2" key="1">
    <citation type="submission" date="2020-07" db="EMBL/GenBank/DDBJ databases">
        <title>Huge and variable diversity of episymbiotic CPR bacteria and DPANN archaea in groundwater ecosystems.</title>
        <authorList>
            <person name="He C.Y."/>
            <person name="Keren R."/>
            <person name="Whittaker M."/>
            <person name="Farag I.F."/>
            <person name="Doudna J."/>
            <person name="Cate J.H.D."/>
            <person name="Banfield J.F."/>
        </authorList>
    </citation>
    <scope>NUCLEOTIDE SEQUENCE</scope>
    <source>
        <strain evidence="2">NC_groundwater_193_Ag_S-0.1um_51_7</strain>
    </source>
</reference>
<dbReference type="Pfam" id="PF10517">
    <property type="entry name" value="DM13"/>
    <property type="match status" value="1"/>
</dbReference>
<dbReference type="AlphaFoldDB" id="A0A931WNW4"/>
<dbReference type="InterPro" id="IPR019545">
    <property type="entry name" value="DM13_domain"/>
</dbReference>
<feature type="domain" description="DM13" evidence="1">
    <location>
        <begin position="58"/>
        <end position="156"/>
    </location>
</feature>
<dbReference type="PROSITE" id="PS51549">
    <property type="entry name" value="DM13"/>
    <property type="match status" value="1"/>
</dbReference>
<evidence type="ECO:0000313" key="3">
    <source>
        <dbReference type="Proteomes" id="UP000724148"/>
    </source>
</evidence>
<gene>
    <name evidence="2" type="ORF">HYT40_00890</name>
</gene>
<evidence type="ECO:0000259" key="1">
    <source>
        <dbReference type="PROSITE" id="PS51549"/>
    </source>
</evidence>
<name>A0A931WNW4_9BACT</name>
<comment type="caution">
    <text evidence="2">The sequence shown here is derived from an EMBL/GenBank/DDBJ whole genome shotgun (WGS) entry which is preliminary data.</text>
</comment>